<gene>
    <name evidence="2" type="ORF">HUW48_20800</name>
</gene>
<dbReference type="Proteomes" id="UP000514509">
    <property type="component" value="Chromosome"/>
</dbReference>
<evidence type="ECO:0000256" key="1">
    <source>
        <dbReference type="SAM" id="MobiDB-lite"/>
    </source>
</evidence>
<sequence>MKLSKALLSAILLGITVQTTTSCEEKELPQPNSEQGENTKQSGEEIPANCPGCGMG</sequence>
<name>A0A7L7LBU7_9BACT</name>
<reference evidence="2 3" key="1">
    <citation type="submission" date="2020-06" db="EMBL/GenBank/DDBJ databases">
        <authorList>
            <person name="Hwang Y.J."/>
        </authorList>
    </citation>
    <scope>NUCLEOTIDE SEQUENCE [LARGE SCALE GENOMIC DNA]</scope>
    <source>
        <strain evidence="2 3">KUDC8001</strain>
    </source>
</reference>
<organism evidence="2 3">
    <name type="scientific">Adhaeribacter radiodurans</name>
    <dbReference type="NCBI Taxonomy" id="2745197"/>
    <lineage>
        <taxon>Bacteria</taxon>
        <taxon>Pseudomonadati</taxon>
        <taxon>Bacteroidota</taxon>
        <taxon>Cytophagia</taxon>
        <taxon>Cytophagales</taxon>
        <taxon>Hymenobacteraceae</taxon>
        <taxon>Adhaeribacter</taxon>
    </lineage>
</organism>
<protein>
    <submittedName>
        <fullName evidence="2">Uncharacterized protein</fullName>
    </submittedName>
</protein>
<proteinExistence type="predicted"/>
<keyword evidence="3" id="KW-1185">Reference proteome</keyword>
<feature type="region of interest" description="Disordered" evidence="1">
    <location>
        <begin position="22"/>
        <end position="56"/>
    </location>
</feature>
<dbReference type="EMBL" id="CP055153">
    <property type="protein sequence ID" value="QMU30318.1"/>
    <property type="molecule type" value="Genomic_DNA"/>
</dbReference>
<evidence type="ECO:0000313" key="2">
    <source>
        <dbReference type="EMBL" id="QMU30318.1"/>
    </source>
</evidence>
<dbReference type="AlphaFoldDB" id="A0A7L7LBU7"/>
<feature type="compositionally biased region" description="Polar residues" evidence="1">
    <location>
        <begin position="30"/>
        <end position="41"/>
    </location>
</feature>
<dbReference type="PROSITE" id="PS51257">
    <property type="entry name" value="PROKAR_LIPOPROTEIN"/>
    <property type="match status" value="1"/>
</dbReference>
<reference evidence="2 3" key="2">
    <citation type="submission" date="2020-08" db="EMBL/GenBank/DDBJ databases">
        <title>Adhaeribacter dokdonensis sp. nov., isolated from the rhizosphere of Elymus tsukushiensis, a plant native to the Dokdo Islands, Republic of Korea.</title>
        <authorList>
            <person name="Ghim S.Y."/>
        </authorList>
    </citation>
    <scope>NUCLEOTIDE SEQUENCE [LARGE SCALE GENOMIC DNA]</scope>
    <source>
        <strain evidence="2 3">KUDC8001</strain>
    </source>
</reference>
<dbReference type="RefSeq" id="WP_182412766.1">
    <property type="nucleotide sequence ID" value="NZ_CP055153.1"/>
</dbReference>
<dbReference type="KEGG" id="add:HUW48_20800"/>
<evidence type="ECO:0000313" key="3">
    <source>
        <dbReference type="Proteomes" id="UP000514509"/>
    </source>
</evidence>
<accession>A0A7L7LBU7</accession>